<evidence type="ECO:0000259" key="5">
    <source>
        <dbReference type="PROSITE" id="PS01124"/>
    </source>
</evidence>
<protein>
    <recommendedName>
        <fullName evidence="5">HTH araC/xylS-type domain-containing protein</fullName>
    </recommendedName>
</protein>
<accession>A0A1C0ZUK2</accession>
<dbReference type="PANTHER" id="PTHR43280">
    <property type="entry name" value="ARAC-FAMILY TRANSCRIPTIONAL REGULATOR"/>
    <property type="match status" value="1"/>
</dbReference>
<dbReference type="GO" id="GO:0043565">
    <property type="term" value="F:sequence-specific DNA binding"/>
    <property type="evidence" value="ECO:0007669"/>
    <property type="project" value="InterPro"/>
</dbReference>
<keyword evidence="7" id="KW-1185">Reference proteome</keyword>
<keyword evidence="4" id="KW-0472">Membrane</keyword>
<dbReference type="GO" id="GO:0003700">
    <property type="term" value="F:DNA-binding transcription factor activity"/>
    <property type="evidence" value="ECO:0007669"/>
    <property type="project" value="InterPro"/>
</dbReference>
<keyword evidence="2" id="KW-0238">DNA-binding</keyword>
<proteinExistence type="predicted"/>
<evidence type="ECO:0000256" key="1">
    <source>
        <dbReference type="ARBA" id="ARBA00023015"/>
    </source>
</evidence>
<keyword evidence="3" id="KW-0804">Transcription</keyword>
<dbReference type="PROSITE" id="PS00041">
    <property type="entry name" value="HTH_ARAC_FAMILY_1"/>
    <property type="match status" value="1"/>
</dbReference>
<evidence type="ECO:0000313" key="6">
    <source>
        <dbReference type="EMBL" id="OCT11779.1"/>
    </source>
</evidence>
<keyword evidence="4" id="KW-0812">Transmembrane</keyword>
<dbReference type="InterPro" id="IPR041522">
    <property type="entry name" value="CdaR_GGDEF"/>
</dbReference>
<gene>
    <name evidence="6" type="ORF">A8709_28320</name>
</gene>
<dbReference type="InterPro" id="IPR018060">
    <property type="entry name" value="HTH_AraC"/>
</dbReference>
<dbReference type="Proteomes" id="UP000093309">
    <property type="component" value="Unassembled WGS sequence"/>
</dbReference>
<dbReference type="SMART" id="SM00342">
    <property type="entry name" value="HTH_ARAC"/>
    <property type="match status" value="1"/>
</dbReference>
<dbReference type="Gene3D" id="1.10.10.60">
    <property type="entry name" value="Homeodomain-like"/>
    <property type="match status" value="2"/>
</dbReference>
<dbReference type="PROSITE" id="PS01124">
    <property type="entry name" value="HTH_ARAC_FAMILY_2"/>
    <property type="match status" value="1"/>
</dbReference>
<dbReference type="EMBL" id="LYPC01000027">
    <property type="protein sequence ID" value="OCT11779.1"/>
    <property type="molecule type" value="Genomic_DNA"/>
</dbReference>
<dbReference type="InterPro" id="IPR018062">
    <property type="entry name" value="HTH_AraC-typ_CS"/>
</dbReference>
<dbReference type="AlphaFoldDB" id="A0A1C0ZUK2"/>
<organism evidence="6 7">
    <name type="scientific">Paenibacillus pectinilyticus</name>
    <dbReference type="NCBI Taxonomy" id="512399"/>
    <lineage>
        <taxon>Bacteria</taxon>
        <taxon>Bacillati</taxon>
        <taxon>Bacillota</taxon>
        <taxon>Bacilli</taxon>
        <taxon>Bacillales</taxon>
        <taxon>Paenibacillaceae</taxon>
        <taxon>Paenibacillus</taxon>
    </lineage>
</organism>
<dbReference type="STRING" id="512399.A8709_28320"/>
<reference evidence="7" key="1">
    <citation type="submission" date="2016-05" db="EMBL/GenBank/DDBJ databases">
        <title>Paenibacillus oryzae. sp. nov., isolated from the rice root.</title>
        <authorList>
            <person name="Zhang J."/>
            <person name="Zhang X."/>
        </authorList>
    </citation>
    <scope>NUCLEOTIDE SEQUENCE [LARGE SCALE GENOMIC DNA]</scope>
    <source>
        <strain evidence="7">KCTC13222</strain>
    </source>
</reference>
<dbReference type="RefSeq" id="WP_065855454.1">
    <property type="nucleotide sequence ID" value="NZ_LYPC01000027.1"/>
</dbReference>
<dbReference type="PANTHER" id="PTHR43280:SF2">
    <property type="entry name" value="HTH-TYPE TRANSCRIPTIONAL REGULATOR EXSA"/>
    <property type="match status" value="1"/>
</dbReference>
<evidence type="ECO:0000313" key="7">
    <source>
        <dbReference type="Proteomes" id="UP000093309"/>
    </source>
</evidence>
<evidence type="ECO:0000256" key="4">
    <source>
        <dbReference type="SAM" id="Phobius"/>
    </source>
</evidence>
<name>A0A1C0ZUK2_9BACL</name>
<keyword evidence="1" id="KW-0805">Transcription regulation</keyword>
<evidence type="ECO:0000256" key="2">
    <source>
        <dbReference type="ARBA" id="ARBA00023125"/>
    </source>
</evidence>
<evidence type="ECO:0000256" key="3">
    <source>
        <dbReference type="ARBA" id="ARBA00023163"/>
    </source>
</evidence>
<dbReference type="SUPFAM" id="SSF46689">
    <property type="entry name" value="Homeodomain-like"/>
    <property type="match status" value="1"/>
</dbReference>
<dbReference type="Pfam" id="PF17853">
    <property type="entry name" value="GGDEF_2"/>
    <property type="match status" value="1"/>
</dbReference>
<sequence>MRKKIIFNGQSIVLTWLISYIVVLLLPVAIGLLLYVESNRTLKEEIQQANDSLLKQVREVMDNQFKAMEQLNFEITWNVNVQELLFSNKYETYPKDYPYDAYQITKNLSLYKTSYPLIDSFYIYLNKDQSVLLPTTVRSINFAYQTLHMSNEFSFASWQSIMTRTNFKGFIPMYRIGDDNALRKTVAYVSTYPAEHGQPLATNVIMVDQSRILGAIQNMEIFNKGHVLILNEQNQVLAASNSSTTLPTDFPYASLEGATNFYFKSNDGEKYEVFNIESPRSKLKYISIMPSTTYWQKASHVRNLTYLSMLISLLGGGLLTVIFLRRNYNPVRRLVHAFSKKQSPQSGARYNEFNFIQEALDSTLIEMADFKSKVEQHRHIVRSHFVEKLLKGKLDGKIPIAEALTTFDMKLDRKEFAVMLFVIDQSESFFERITHMPEEEKWKLLQFIVSNVVEELVAQQHRGYVAEIDDTLACLVNLTMENGAGSKEELIRIADEAQTFLATTYDIHLTIAISNIYDHISCVPQAFLEALDAITYKLVMGGHEILAYTDLQPNTHCDNPTGYYYPMGVEQQLLNALKFGELTEAKQILNEIVQKNFVETSISVSITKCLITGLISTIMKSLNDTGGLQESFFIRNPKQLDRLLNSKTVSDIELQLSEMLTQVCAFTAAKRQHANSLTKQKALQQLVEQVNTFIEHNYTDANLNVSMIGSHFDRKATYLSKLFKDYVGEGLLDRINKVRIEKSKQLLVGKEHTVGDAAYGVGFNDINAFIRVFKKVEGITPGKYKELLEK</sequence>
<comment type="caution">
    <text evidence="6">The sequence shown here is derived from an EMBL/GenBank/DDBJ whole genome shotgun (WGS) entry which is preliminary data.</text>
</comment>
<dbReference type="Pfam" id="PF12833">
    <property type="entry name" value="HTH_18"/>
    <property type="match status" value="1"/>
</dbReference>
<feature type="domain" description="HTH araC/xylS-type" evidence="5">
    <location>
        <begin position="688"/>
        <end position="787"/>
    </location>
</feature>
<feature type="transmembrane region" description="Helical" evidence="4">
    <location>
        <begin position="12"/>
        <end position="36"/>
    </location>
</feature>
<dbReference type="InterPro" id="IPR009057">
    <property type="entry name" value="Homeodomain-like_sf"/>
</dbReference>
<keyword evidence="4" id="KW-1133">Transmembrane helix</keyword>